<dbReference type="Gene3D" id="2.40.170.20">
    <property type="entry name" value="TonB-dependent receptor, beta-barrel domain"/>
    <property type="match status" value="1"/>
</dbReference>
<dbReference type="InterPro" id="IPR012910">
    <property type="entry name" value="Plug_dom"/>
</dbReference>
<dbReference type="GO" id="GO:0015344">
    <property type="term" value="F:siderophore uptake transmembrane transporter activity"/>
    <property type="evidence" value="ECO:0007669"/>
    <property type="project" value="TreeGrafter"/>
</dbReference>
<dbReference type="Proteomes" id="UP000036503">
    <property type="component" value="Unassembled WGS sequence"/>
</dbReference>
<dbReference type="InterPro" id="IPR037066">
    <property type="entry name" value="Plug_dom_sf"/>
</dbReference>
<name>A0A0J6WUZ6_9FIRM</name>
<evidence type="ECO:0000259" key="13">
    <source>
        <dbReference type="Pfam" id="PF00593"/>
    </source>
</evidence>
<evidence type="ECO:0000256" key="11">
    <source>
        <dbReference type="RuleBase" id="RU003357"/>
    </source>
</evidence>
<dbReference type="InterPro" id="IPR036942">
    <property type="entry name" value="Beta-barrel_TonB_sf"/>
</dbReference>
<keyword evidence="6 11" id="KW-0798">TonB box</keyword>
<dbReference type="PANTHER" id="PTHR30069">
    <property type="entry name" value="TONB-DEPENDENT OUTER MEMBRANE RECEPTOR"/>
    <property type="match status" value="1"/>
</dbReference>
<keyword evidence="5 12" id="KW-0732">Signal</keyword>
<dbReference type="Pfam" id="PF07715">
    <property type="entry name" value="Plug"/>
    <property type="match status" value="1"/>
</dbReference>
<keyword evidence="7 10" id="KW-0472">Membrane</keyword>
<keyword evidence="2 10" id="KW-0813">Transport</keyword>
<dbReference type="GO" id="GO:0009279">
    <property type="term" value="C:cell outer membrane"/>
    <property type="evidence" value="ECO:0007669"/>
    <property type="project" value="UniProtKB-SubCell"/>
</dbReference>
<comment type="similarity">
    <text evidence="10 11">Belongs to the TonB-dependent receptor family.</text>
</comment>
<dbReference type="InterPro" id="IPR039426">
    <property type="entry name" value="TonB-dep_rcpt-like"/>
</dbReference>
<accession>A0A0J6WUZ6</accession>
<dbReference type="Pfam" id="PF00593">
    <property type="entry name" value="TonB_dep_Rec_b-barrel"/>
    <property type="match status" value="1"/>
</dbReference>
<evidence type="ECO:0000256" key="12">
    <source>
        <dbReference type="SAM" id="SignalP"/>
    </source>
</evidence>
<evidence type="ECO:0000256" key="7">
    <source>
        <dbReference type="ARBA" id="ARBA00023136"/>
    </source>
</evidence>
<dbReference type="RefSeq" id="WP_048513351.1">
    <property type="nucleotide sequence ID" value="NZ_FUXD01000002.1"/>
</dbReference>
<keyword evidence="4 10" id="KW-0812">Transmembrane</keyword>
<proteinExistence type="inferred from homology"/>
<dbReference type="STRING" id="39029.BSR42_00555"/>
<evidence type="ECO:0000256" key="3">
    <source>
        <dbReference type="ARBA" id="ARBA00022452"/>
    </source>
</evidence>
<comment type="caution">
    <text evidence="15">The sequence shown here is derived from an EMBL/GenBank/DDBJ whole genome shotgun (WGS) entry which is preliminary data.</text>
</comment>
<evidence type="ECO:0000313" key="15">
    <source>
        <dbReference type="EMBL" id="KMO87370.1"/>
    </source>
</evidence>
<dbReference type="InParanoid" id="A0A0J6WUZ6"/>
<evidence type="ECO:0000256" key="4">
    <source>
        <dbReference type="ARBA" id="ARBA00022692"/>
    </source>
</evidence>
<gene>
    <name evidence="15" type="ORF">AB840_02985</name>
</gene>
<dbReference type="SUPFAM" id="SSF56935">
    <property type="entry name" value="Porins"/>
    <property type="match status" value="1"/>
</dbReference>
<evidence type="ECO:0000313" key="16">
    <source>
        <dbReference type="Proteomes" id="UP000036503"/>
    </source>
</evidence>
<evidence type="ECO:0000256" key="2">
    <source>
        <dbReference type="ARBA" id="ARBA00022448"/>
    </source>
</evidence>
<feature type="signal peptide" evidence="12">
    <location>
        <begin position="1"/>
        <end position="26"/>
    </location>
</feature>
<feature type="domain" description="TonB-dependent receptor plug" evidence="14">
    <location>
        <begin position="53"/>
        <end position="160"/>
    </location>
</feature>
<dbReference type="GO" id="GO:0044718">
    <property type="term" value="P:siderophore transmembrane transport"/>
    <property type="evidence" value="ECO:0007669"/>
    <property type="project" value="TreeGrafter"/>
</dbReference>
<protein>
    <recommendedName>
        <fullName evidence="17">TonB-dependent receptor</fullName>
    </recommendedName>
</protein>
<comment type="subcellular location">
    <subcellularLocation>
        <location evidence="1 10">Cell outer membrane</location>
        <topology evidence="1 10">Multi-pass membrane protein</topology>
    </subcellularLocation>
</comment>
<dbReference type="EMBL" id="LEKT01000006">
    <property type="protein sequence ID" value="KMO87370.1"/>
    <property type="molecule type" value="Genomic_DNA"/>
</dbReference>
<dbReference type="InterPro" id="IPR000531">
    <property type="entry name" value="Beta-barrel_TonB"/>
</dbReference>
<keyword evidence="8" id="KW-0675">Receptor</keyword>
<organism evidence="15 16">
    <name type="scientific">Megasphaera cerevisiae DSM 20462</name>
    <dbReference type="NCBI Taxonomy" id="1122219"/>
    <lineage>
        <taxon>Bacteria</taxon>
        <taxon>Bacillati</taxon>
        <taxon>Bacillota</taxon>
        <taxon>Negativicutes</taxon>
        <taxon>Veillonellales</taxon>
        <taxon>Veillonellaceae</taxon>
        <taxon>Megasphaera</taxon>
    </lineage>
</organism>
<evidence type="ECO:0000256" key="8">
    <source>
        <dbReference type="ARBA" id="ARBA00023170"/>
    </source>
</evidence>
<dbReference type="PATRIC" id="fig|1122219.3.peg.2474"/>
<evidence type="ECO:0000256" key="5">
    <source>
        <dbReference type="ARBA" id="ARBA00022729"/>
    </source>
</evidence>
<feature type="domain" description="TonB-dependent receptor-like beta-barrel" evidence="13">
    <location>
        <begin position="292"/>
        <end position="646"/>
    </location>
</feature>
<evidence type="ECO:0000256" key="9">
    <source>
        <dbReference type="ARBA" id="ARBA00023237"/>
    </source>
</evidence>
<evidence type="ECO:0008006" key="17">
    <source>
        <dbReference type="Google" id="ProtNLM"/>
    </source>
</evidence>
<reference evidence="15 16" key="1">
    <citation type="submission" date="2015-06" db="EMBL/GenBank/DDBJ databases">
        <title>Draft genome sequence of beer spoilage bacterium Megasphaera cerevisiae type strain 20462.</title>
        <authorList>
            <person name="Kutumbaka K."/>
            <person name="Pasmowitz J."/>
            <person name="Mategko J."/>
            <person name="Reyes D."/>
            <person name="Friedrich A."/>
            <person name="Han S."/>
            <person name="Martens-Habbena W."/>
            <person name="Neal-McKinney J."/>
            <person name="Janagama H.K."/>
            <person name="Nadala C."/>
            <person name="Samadpour M."/>
        </authorList>
    </citation>
    <scope>NUCLEOTIDE SEQUENCE [LARGE SCALE GENOMIC DNA]</scope>
    <source>
        <strain evidence="15 16">DSM 20462</strain>
    </source>
</reference>
<keyword evidence="16" id="KW-1185">Reference proteome</keyword>
<dbReference type="Gene3D" id="2.170.130.10">
    <property type="entry name" value="TonB-dependent receptor, plug domain"/>
    <property type="match status" value="1"/>
</dbReference>
<evidence type="ECO:0000256" key="6">
    <source>
        <dbReference type="ARBA" id="ARBA00023077"/>
    </source>
</evidence>
<sequence>MTKMISKKKSALIVTVLCGTVLPVNAYVGSTDNTTAVNTHDVVVTASRTEQKVKETPSAVEVITHEQLERTGANTLTEALKMATDLNITQSAMGNNVSLRGMNNNQTLILINGRRVRTEDTNDSANKYELNRVNMSNVDHIEIVRGAASSLYGSDAMGGVINIITKKTIAPEVTVGSDWTTHEKDGYLHVGTGQKGKWSFDIDSRYSDTRNWGYLGSTDEVINLGTGTYSMLTNVTNQYGKRYFFNFDGRYALAENRELDFFFDYMKENLESQSLTKHIISMPTYSGTVLTAGYRNLFDHERWTTGIGYKGKDRLGDYEFRIYNTKFNKKQSVYYSNYSGSLHSVGDLSSTDDMTFNSTTIDGRRSLQVGDNHLLTLGGEYRIEKYDSTRLTSDSDMKYAAFYAQDEWLISHKWQLIPSVRWDYVDAFGSKVTAKLGNTYHLSKNLRLKMNIGSAYRAPTASELYMDWTHSSYALILGNKDLRPETAVNFDIGIEGEHRNTSGKLTYFHNKVKDMIDYEYQGVTSGLYTYKYYNVDHAVIQGVEAEAKQKLSNKFSLRSTYTYLDAVNSDTNERLANRASHSVKLMLEFDDMAKYGITATLWQDWLLGYRYELGEDVGTTHLNTLNFVINKKFNDNFSAYMGVDNILNKQDVHLFDDGRVWRVGMKYTF</sequence>
<dbReference type="PROSITE" id="PS52016">
    <property type="entry name" value="TONB_DEPENDENT_REC_3"/>
    <property type="match status" value="1"/>
</dbReference>
<evidence type="ECO:0000256" key="10">
    <source>
        <dbReference type="PROSITE-ProRule" id="PRU01360"/>
    </source>
</evidence>
<keyword evidence="9 10" id="KW-0998">Cell outer membrane</keyword>
<feature type="chain" id="PRO_5030008836" description="TonB-dependent receptor" evidence="12">
    <location>
        <begin position="27"/>
        <end position="669"/>
    </location>
</feature>
<dbReference type="PANTHER" id="PTHR30069:SF29">
    <property type="entry name" value="HEMOGLOBIN AND HEMOGLOBIN-HAPTOGLOBIN-BINDING PROTEIN 1-RELATED"/>
    <property type="match status" value="1"/>
</dbReference>
<evidence type="ECO:0000259" key="14">
    <source>
        <dbReference type="Pfam" id="PF07715"/>
    </source>
</evidence>
<evidence type="ECO:0000256" key="1">
    <source>
        <dbReference type="ARBA" id="ARBA00004571"/>
    </source>
</evidence>
<dbReference type="CDD" id="cd01347">
    <property type="entry name" value="ligand_gated_channel"/>
    <property type="match status" value="1"/>
</dbReference>
<keyword evidence="3 10" id="KW-1134">Transmembrane beta strand</keyword>
<dbReference type="AlphaFoldDB" id="A0A0J6WUZ6"/>